<reference evidence="16 17" key="1">
    <citation type="submission" date="2018-08" db="EMBL/GenBank/DDBJ databases">
        <title>Aphanomyces genome sequencing and annotation.</title>
        <authorList>
            <person name="Minardi D."/>
            <person name="Oidtmann B."/>
            <person name="Van Der Giezen M."/>
            <person name="Studholme D.J."/>
        </authorList>
    </citation>
    <scope>NUCLEOTIDE SEQUENCE [LARGE SCALE GENOMIC DNA]</scope>
    <source>
        <strain evidence="16 17">Sv</strain>
    </source>
</reference>
<comment type="similarity">
    <text evidence="2">Belongs to the zinc-containing alcohol dehydrogenase family. Quinone oxidoreductase subfamily.</text>
</comment>
<evidence type="ECO:0000259" key="15">
    <source>
        <dbReference type="SMART" id="SM00829"/>
    </source>
</evidence>
<protein>
    <recommendedName>
        <fullName evidence="12">Enoyl-[acyl-carrier-protein] reductase, mitochondrial</fullName>
        <ecNumber evidence="11">1.3.1.104</ecNumber>
    </recommendedName>
    <alternativeName>
        <fullName evidence="13">2-enoyl thioester reductase</fullName>
    </alternativeName>
</protein>
<evidence type="ECO:0000313" key="16">
    <source>
        <dbReference type="EMBL" id="RHY89740.1"/>
    </source>
</evidence>
<dbReference type="GO" id="GO:0005739">
    <property type="term" value="C:mitochondrion"/>
    <property type="evidence" value="ECO:0007669"/>
    <property type="project" value="UniProtKB-SubCell"/>
</dbReference>
<dbReference type="VEuPathDB" id="FungiDB:H257_16798"/>
<dbReference type="SUPFAM" id="SSF51735">
    <property type="entry name" value="NAD(P)-binding Rossmann-fold domains"/>
    <property type="match status" value="1"/>
</dbReference>
<dbReference type="Gene3D" id="3.40.50.720">
    <property type="entry name" value="NAD(P)-binding Rossmann-like Domain"/>
    <property type="match status" value="1"/>
</dbReference>
<dbReference type="SMART" id="SM00829">
    <property type="entry name" value="PKS_ER"/>
    <property type="match status" value="1"/>
</dbReference>
<name>A0A3R6WT97_APHAT</name>
<keyword evidence="9" id="KW-0496">Mitochondrion</keyword>
<keyword evidence="3" id="KW-0444">Lipid biosynthesis</keyword>
<keyword evidence="6" id="KW-0809">Transit peptide</keyword>
<feature type="domain" description="Enoyl reductase (ER)" evidence="15">
    <location>
        <begin position="22"/>
        <end position="333"/>
    </location>
</feature>
<dbReference type="CDD" id="cd08290">
    <property type="entry name" value="ETR"/>
    <property type="match status" value="1"/>
</dbReference>
<dbReference type="InterPro" id="IPR020843">
    <property type="entry name" value="ER"/>
</dbReference>
<dbReference type="InterPro" id="IPR011032">
    <property type="entry name" value="GroES-like_sf"/>
</dbReference>
<keyword evidence="8" id="KW-0443">Lipid metabolism</keyword>
<evidence type="ECO:0000256" key="9">
    <source>
        <dbReference type="ARBA" id="ARBA00023128"/>
    </source>
</evidence>
<evidence type="ECO:0000256" key="1">
    <source>
        <dbReference type="ARBA" id="ARBA00004173"/>
    </source>
</evidence>
<keyword evidence="7" id="KW-0560">Oxidoreductase</keyword>
<evidence type="ECO:0000256" key="4">
    <source>
        <dbReference type="ARBA" id="ARBA00022832"/>
    </source>
</evidence>
<comment type="catalytic activity">
    <reaction evidence="14">
        <text>a 2,3-saturated acyl-[ACP] + NADP(+) = a (2E)-enoyl-[ACP] + NADPH + H(+)</text>
        <dbReference type="Rhea" id="RHEA:22564"/>
        <dbReference type="Rhea" id="RHEA-COMP:9925"/>
        <dbReference type="Rhea" id="RHEA-COMP:9926"/>
        <dbReference type="ChEBI" id="CHEBI:15378"/>
        <dbReference type="ChEBI" id="CHEBI:57783"/>
        <dbReference type="ChEBI" id="CHEBI:58349"/>
        <dbReference type="ChEBI" id="CHEBI:78784"/>
        <dbReference type="ChEBI" id="CHEBI:78785"/>
        <dbReference type="EC" id="1.3.1.104"/>
    </reaction>
</comment>
<dbReference type="InterPro" id="IPR051034">
    <property type="entry name" value="Mito_Enoyl-ACP_Reductase"/>
</dbReference>
<evidence type="ECO:0000256" key="11">
    <source>
        <dbReference type="ARBA" id="ARBA00038963"/>
    </source>
</evidence>
<comment type="caution">
    <text evidence="16">The sequence shown here is derived from an EMBL/GenBank/DDBJ whole genome shotgun (WGS) entry which is preliminary data.</text>
</comment>
<keyword evidence="5" id="KW-0521">NADP</keyword>
<accession>A0A3R6WT97</accession>
<evidence type="ECO:0000256" key="7">
    <source>
        <dbReference type="ARBA" id="ARBA00023002"/>
    </source>
</evidence>
<dbReference type="Proteomes" id="UP000285712">
    <property type="component" value="Unassembled WGS sequence"/>
</dbReference>
<keyword evidence="4" id="KW-0276">Fatty acid metabolism</keyword>
<evidence type="ECO:0000313" key="17">
    <source>
        <dbReference type="Proteomes" id="UP000285712"/>
    </source>
</evidence>
<organism evidence="16 17">
    <name type="scientific">Aphanomyces astaci</name>
    <name type="common">Crayfish plague agent</name>
    <dbReference type="NCBI Taxonomy" id="112090"/>
    <lineage>
        <taxon>Eukaryota</taxon>
        <taxon>Sar</taxon>
        <taxon>Stramenopiles</taxon>
        <taxon>Oomycota</taxon>
        <taxon>Saprolegniomycetes</taxon>
        <taxon>Saprolegniales</taxon>
        <taxon>Verrucalvaceae</taxon>
        <taxon>Aphanomyces</taxon>
    </lineage>
</organism>
<dbReference type="Pfam" id="PF08240">
    <property type="entry name" value="ADH_N"/>
    <property type="match status" value="1"/>
</dbReference>
<dbReference type="PANTHER" id="PTHR43981">
    <property type="entry name" value="ENOYL-[ACYL-CARRIER-PROTEIN] REDUCTASE, MITOCHONDRIAL"/>
    <property type="match status" value="1"/>
</dbReference>
<dbReference type="Pfam" id="PF00107">
    <property type="entry name" value="ADH_zinc_N"/>
    <property type="match status" value="1"/>
</dbReference>
<dbReference type="GO" id="GO:0141148">
    <property type="term" value="F:enoyl-[acyl-carrier-protein] reductase (NADPH) activity"/>
    <property type="evidence" value="ECO:0007669"/>
    <property type="project" value="UniProtKB-EC"/>
</dbReference>
<evidence type="ECO:0000256" key="10">
    <source>
        <dbReference type="ARBA" id="ARBA00023160"/>
    </source>
</evidence>
<dbReference type="InterPro" id="IPR013154">
    <property type="entry name" value="ADH-like_N"/>
</dbReference>
<evidence type="ECO:0000256" key="8">
    <source>
        <dbReference type="ARBA" id="ARBA00023098"/>
    </source>
</evidence>
<dbReference type="PANTHER" id="PTHR43981:SF2">
    <property type="entry name" value="ENOYL-[ACYL-CARRIER-PROTEIN] REDUCTASE, MITOCHONDRIAL"/>
    <property type="match status" value="1"/>
</dbReference>
<proteinExistence type="inferred from homology"/>
<evidence type="ECO:0000256" key="6">
    <source>
        <dbReference type="ARBA" id="ARBA00022946"/>
    </source>
</evidence>
<dbReference type="GO" id="GO:0006633">
    <property type="term" value="P:fatty acid biosynthetic process"/>
    <property type="evidence" value="ECO:0007669"/>
    <property type="project" value="UniProtKB-KW"/>
</dbReference>
<evidence type="ECO:0000256" key="13">
    <source>
        <dbReference type="ARBA" id="ARBA00042123"/>
    </source>
</evidence>
<evidence type="ECO:0000256" key="14">
    <source>
        <dbReference type="ARBA" id="ARBA00048843"/>
    </source>
</evidence>
<dbReference type="SUPFAM" id="SSF50129">
    <property type="entry name" value="GroES-like"/>
    <property type="match status" value="1"/>
</dbReference>
<dbReference type="EMBL" id="QUTG01003914">
    <property type="protein sequence ID" value="RHY89740.1"/>
    <property type="molecule type" value="Genomic_DNA"/>
</dbReference>
<dbReference type="FunFam" id="3.90.180.10:FF:000010">
    <property type="entry name" value="Enoyl-[acyl-carrier-protein] reductase, mitochondrial"/>
    <property type="match status" value="1"/>
</dbReference>
<evidence type="ECO:0000256" key="3">
    <source>
        <dbReference type="ARBA" id="ARBA00022516"/>
    </source>
</evidence>
<comment type="subcellular location">
    <subcellularLocation>
        <location evidence="1">Mitochondrion</location>
    </subcellularLocation>
</comment>
<evidence type="ECO:0000256" key="5">
    <source>
        <dbReference type="ARBA" id="ARBA00022857"/>
    </source>
</evidence>
<dbReference type="EC" id="1.3.1.104" evidence="11"/>
<evidence type="ECO:0000256" key="12">
    <source>
        <dbReference type="ARBA" id="ARBA00041058"/>
    </source>
</evidence>
<dbReference type="FunFam" id="3.40.50.720:FF:000112">
    <property type="entry name" value="Enoyl-[acyl-carrier-protein] reductase 1, mitochondrial"/>
    <property type="match status" value="1"/>
</dbReference>
<keyword evidence="10" id="KW-0275">Fatty acid biosynthesis</keyword>
<dbReference type="InterPro" id="IPR013149">
    <property type="entry name" value="ADH-like_C"/>
</dbReference>
<gene>
    <name evidence="16" type="ORF">DYB35_004726</name>
</gene>
<sequence length="346" mass="36323">MLSRSSFLRRNFATAVRYHAQGVPTEVLKVEAAPAATAALQAGEVALKFLAAPINPADLHMIRGGYGIKPTLPAVGGNEGVARVTAVGSGVSGLKVGDRVIPAVAGFGTWRTDAVAKEADLLAISSKIPVEYAATLAVNPATAYRLLADFATLKSGDVVIQNAANSAVGQAVIQLAHLRGIKTINIIRDDEKYAETVQHLKGLGATIVTTDDYLGSADFKRLIADLPAPKLALNGVGGASSLQITKALTKGGVSVTYGGQSHEPVLVSTTALIFQDVSVRGFWLSEWSKTAPVAERKAMLSELATLFEQGKLRSWVQTYPLADFDQALDTVVLNNLCGLGFMAAAR</sequence>
<dbReference type="InterPro" id="IPR036291">
    <property type="entry name" value="NAD(P)-bd_dom_sf"/>
</dbReference>
<dbReference type="Gene3D" id="3.90.180.10">
    <property type="entry name" value="Medium-chain alcohol dehydrogenases, catalytic domain"/>
    <property type="match status" value="1"/>
</dbReference>
<dbReference type="AlphaFoldDB" id="A0A3R6WT97"/>
<evidence type="ECO:0000256" key="2">
    <source>
        <dbReference type="ARBA" id="ARBA00010371"/>
    </source>
</evidence>